<reference evidence="1 2" key="1">
    <citation type="submission" date="2017-10" db="EMBL/GenBank/DDBJ databases">
        <title>Draft genome of Chryseomicrobium casticus sp. nov.</title>
        <authorList>
            <person name="Chakraborty R."/>
            <person name="Saha T."/>
        </authorList>
    </citation>
    <scope>NUCLEOTIDE SEQUENCE [LARGE SCALE GENOMIC DNA]</scope>
    <source>
        <strain evidence="1 2">ET03</strain>
    </source>
</reference>
<dbReference type="AlphaFoldDB" id="A0A2M9EZA7"/>
<sequence length="63" mass="7181">MRLFFLFEGEKKQTGRLRAQIGEQGKQKCELRAQTSGLRAQNLNSLSSFPWTSQLTHLPKTTS</sequence>
<accession>A0A2M9EZA7</accession>
<protein>
    <submittedName>
        <fullName evidence="1">Uncharacterized protein</fullName>
    </submittedName>
</protein>
<keyword evidence="2" id="KW-1185">Reference proteome</keyword>
<gene>
    <name evidence="1" type="ORF">CQS04_05040</name>
</gene>
<dbReference type="Proteomes" id="UP000228680">
    <property type="component" value="Unassembled WGS sequence"/>
</dbReference>
<comment type="caution">
    <text evidence="1">The sequence shown here is derived from an EMBL/GenBank/DDBJ whole genome shotgun (WGS) entry which is preliminary data.</text>
</comment>
<dbReference type="EMBL" id="PCGR01000002">
    <property type="protein sequence ID" value="PJK16526.1"/>
    <property type="molecule type" value="Genomic_DNA"/>
</dbReference>
<proteinExistence type="predicted"/>
<evidence type="ECO:0000313" key="2">
    <source>
        <dbReference type="Proteomes" id="UP000228680"/>
    </source>
</evidence>
<evidence type="ECO:0000313" key="1">
    <source>
        <dbReference type="EMBL" id="PJK16526.1"/>
    </source>
</evidence>
<organism evidence="1 2">
    <name type="scientific">Chryseomicrobium excrementi</name>
    <dbReference type="NCBI Taxonomy" id="2041346"/>
    <lineage>
        <taxon>Bacteria</taxon>
        <taxon>Bacillati</taxon>
        <taxon>Bacillota</taxon>
        <taxon>Bacilli</taxon>
        <taxon>Bacillales</taxon>
        <taxon>Caryophanaceae</taxon>
        <taxon>Chryseomicrobium</taxon>
    </lineage>
</organism>
<name>A0A2M9EZA7_9BACL</name>